<evidence type="ECO:0000256" key="2">
    <source>
        <dbReference type="ARBA" id="ARBA00009592"/>
    </source>
</evidence>
<feature type="chain" id="PRO_5023083574" evidence="13">
    <location>
        <begin position="26"/>
        <end position="703"/>
    </location>
</feature>
<dbReference type="PRINTS" id="PR00019">
    <property type="entry name" value="LEURICHRPT"/>
</dbReference>
<feature type="signal peptide" evidence="13">
    <location>
        <begin position="1"/>
        <end position="25"/>
    </location>
</feature>
<dbReference type="Pfam" id="PF13855">
    <property type="entry name" value="LRR_8"/>
    <property type="match status" value="4"/>
</dbReference>
<evidence type="ECO:0000256" key="1">
    <source>
        <dbReference type="ARBA" id="ARBA00004251"/>
    </source>
</evidence>
<keyword evidence="11" id="KW-0325">Glycoprotein</keyword>
<keyword evidence="3" id="KW-1003">Cell membrane</keyword>
<keyword evidence="5 12" id="KW-0812">Transmembrane</keyword>
<proteinExistence type="inferred from homology"/>
<dbReference type="Pfam" id="PF00560">
    <property type="entry name" value="LRR_1"/>
    <property type="match status" value="2"/>
</dbReference>
<comment type="similarity">
    <text evidence="2">Belongs to the RLP family.</text>
</comment>
<evidence type="ECO:0000256" key="10">
    <source>
        <dbReference type="ARBA" id="ARBA00023170"/>
    </source>
</evidence>
<dbReference type="OrthoDB" id="676979at2759"/>
<dbReference type="AlphaFoldDB" id="A0A5B6VFQ2"/>
<evidence type="ECO:0000259" key="14">
    <source>
        <dbReference type="Pfam" id="PF08263"/>
    </source>
</evidence>
<dbReference type="SUPFAM" id="SSF52058">
    <property type="entry name" value="L domain-like"/>
    <property type="match status" value="1"/>
</dbReference>
<evidence type="ECO:0000256" key="7">
    <source>
        <dbReference type="ARBA" id="ARBA00022737"/>
    </source>
</evidence>
<dbReference type="Proteomes" id="UP000325315">
    <property type="component" value="Unassembled WGS sequence"/>
</dbReference>
<dbReference type="InterPro" id="IPR032675">
    <property type="entry name" value="LRR_dom_sf"/>
</dbReference>
<protein>
    <submittedName>
        <fullName evidence="15">Phytosulfokine receptor 1-like</fullName>
    </submittedName>
</protein>
<dbReference type="InterPro" id="IPR046956">
    <property type="entry name" value="RLP23-like"/>
</dbReference>
<keyword evidence="16" id="KW-1185">Reference proteome</keyword>
<evidence type="ECO:0000313" key="15">
    <source>
        <dbReference type="EMBL" id="KAA3468035.1"/>
    </source>
</evidence>
<dbReference type="PROSITE" id="PS51450">
    <property type="entry name" value="LRR"/>
    <property type="match status" value="2"/>
</dbReference>
<evidence type="ECO:0000256" key="3">
    <source>
        <dbReference type="ARBA" id="ARBA00022475"/>
    </source>
</evidence>
<dbReference type="InterPro" id="IPR003591">
    <property type="entry name" value="Leu-rich_rpt_typical-subtyp"/>
</dbReference>
<dbReference type="EMBL" id="SMMG02000007">
    <property type="protein sequence ID" value="KAA3468035.1"/>
    <property type="molecule type" value="Genomic_DNA"/>
</dbReference>
<evidence type="ECO:0000256" key="9">
    <source>
        <dbReference type="ARBA" id="ARBA00023136"/>
    </source>
</evidence>
<dbReference type="PANTHER" id="PTHR48063">
    <property type="entry name" value="LRR RECEPTOR-LIKE KINASE"/>
    <property type="match status" value="1"/>
</dbReference>
<dbReference type="InterPro" id="IPR013210">
    <property type="entry name" value="LRR_N_plant-typ"/>
</dbReference>
<sequence>MSSPNLYLIYISSLFFSFHLWVLKSQETPCNPNDLKALNGFSSCLEPNVLGWNNGNSVSDCCTWTGVTCNDSASKRVVALELGQKNLYGTICDSIVGLNQLRILNLSHNQLHGSLPTELFRMEKLEILDVSDNRFVYRIPEELPLSSSIWYVNVSKNGLFGSIGENLCKNSSSSNIKVLDMSMNFFGEVQQGLSNCTSLQYLMINGNNFRGYLSGGIFQMMQNLRVLHLQNNSFSGTLDHGIGHLSNLVELDISSNSFTGVFPDVFGSLGKLEKFTASSNNFNGALPTSMLNSPSITILDLHNNSLNDLINLNCSAMTKLRSLHLGSNKLYGSILHNLSSCKSLNILNLGHNNLDGQIPESFKNLNALTVLSLSRTNLVNLSSTLKILQHFKNLTVLMLSENFQGEQIPDDAYFQFRSLKVLSIAYSELRGLIPPWLLGCNGLQFLDLSRNHLTGTIPLGFNKFKYLFYLDLSNNSFTGEIPKGLTQLQALIDIDISLLGTSLGFPLFSTGIDGATFRYNNIISFPPTLDLSYNMLSGTIWPSFGNLRRLHVLNFNENRLGGSIPESLSGMKNLETLDLSHNKLSGKIPESLVQLSFLSKFSVAYNELYGEIPMGGQFMTFPSSSFERNNGLCGGPYIPCSLQQTPIDESPSEAMTVFGPQFGFGVATGFVLTIIVCFMSGWVLPRETTFKYRCFTSKSSHRD</sequence>
<dbReference type="Pfam" id="PF08263">
    <property type="entry name" value="LRRNT_2"/>
    <property type="match status" value="1"/>
</dbReference>
<keyword evidence="7" id="KW-0677">Repeat</keyword>
<organism evidence="15 16">
    <name type="scientific">Gossypium australe</name>
    <dbReference type="NCBI Taxonomy" id="47621"/>
    <lineage>
        <taxon>Eukaryota</taxon>
        <taxon>Viridiplantae</taxon>
        <taxon>Streptophyta</taxon>
        <taxon>Embryophyta</taxon>
        <taxon>Tracheophyta</taxon>
        <taxon>Spermatophyta</taxon>
        <taxon>Magnoliopsida</taxon>
        <taxon>eudicotyledons</taxon>
        <taxon>Gunneridae</taxon>
        <taxon>Pentapetalae</taxon>
        <taxon>rosids</taxon>
        <taxon>malvids</taxon>
        <taxon>Malvales</taxon>
        <taxon>Malvaceae</taxon>
        <taxon>Malvoideae</taxon>
        <taxon>Gossypium</taxon>
    </lineage>
</organism>
<dbReference type="FunFam" id="3.80.10.10:FF:000041">
    <property type="entry name" value="LRR receptor-like serine/threonine-protein kinase ERECTA"/>
    <property type="match status" value="1"/>
</dbReference>
<dbReference type="InterPro" id="IPR001611">
    <property type="entry name" value="Leu-rich_rpt"/>
</dbReference>
<dbReference type="SMART" id="SM00369">
    <property type="entry name" value="LRR_TYP"/>
    <property type="match status" value="6"/>
</dbReference>
<evidence type="ECO:0000313" key="16">
    <source>
        <dbReference type="Proteomes" id="UP000325315"/>
    </source>
</evidence>
<dbReference type="GO" id="GO:0005886">
    <property type="term" value="C:plasma membrane"/>
    <property type="evidence" value="ECO:0007669"/>
    <property type="project" value="UniProtKB-SubCell"/>
</dbReference>
<accession>A0A5B6VFQ2</accession>
<feature type="transmembrane region" description="Helical" evidence="12">
    <location>
        <begin position="662"/>
        <end position="684"/>
    </location>
</feature>
<keyword evidence="8 12" id="KW-1133">Transmembrane helix</keyword>
<evidence type="ECO:0000256" key="5">
    <source>
        <dbReference type="ARBA" id="ARBA00022692"/>
    </source>
</evidence>
<evidence type="ECO:0000256" key="4">
    <source>
        <dbReference type="ARBA" id="ARBA00022614"/>
    </source>
</evidence>
<reference evidence="16" key="1">
    <citation type="journal article" date="2019" name="Plant Biotechnol. J.">
        <title>Genome sequencing of the Australian wild diploid species Gossypium australe highlights disease resistance and delayed gland morphogenesis.</title>
        <authorList>
            <person name="Cai Y."/>
            <person name="Cai X."/>
            <person name="Wang Q."/>
            <person name="Wang P."/>
            <person name="Zhang Y."/>
            <person name="Cai C."/>
            <person name="Xu Y."/>
            <person name="Wang K."/>
            <person name="Zhou Z."/>
            <person name="Wang C."/>
            <person name="Geng S."/>
            <person name="Li B."/>
            <person name="Dong Q."/>
            <person name="Hou Y."/>
            <person name="Wang H."/>
            <person name="Ai P."/>
            <person name="Liu Z."/>
            <person name="Yi F."/>
            <person name="Sun M."/>
            <person name="An G."/>
            <person name="Cheng J."/>
            <person name="Zhang Y."/>
            <person name="Shi Q."/>
            <person name="Xie Y."/>
            <person name="Shi X."/>
            <person name="Chang Y."/>
            <person name="Huang F."/>
            <person name="Chen Y."/>
            <person name="Hong S."/>
            <person name="Mi L."/>
            <person name="Sun Q."/>
            <person name="Zhang L."/>
            <person name="Zhou B."/>
            <person name="Peng R."/>
            <person name="Zhang X."/>
            <person name="Liu F."/>
        </authorList>
    </citation>
    <scope>NUCLEOTIDE SEQUENCE [LARGE SCALE GENOMIC DNA]</scope>
    <source>
        <strain evidence="16">cv. PA1801</strain>
    </source>
</reference>
<dbReference type="Gene3D" id="3.80.10.10">
    <property type="entry name" value="Ribonuclease Inhibitor"/>
    <property type="match status" value="3"/>
</dbReference>
<dbReference type="SUPFAM" id="SSF52047">
    <property type="entry name" value="RNI-like"/>
    <property type="match status" value="1"/>
</dbReference>
<evidence type="ECO:0000256" key="11">
    <source>
        <dbReference type="ARBA" id="ARBA00023180"/>
    </source>
</evidence>
<comment type="subcellular location">
    <subcellularLocation>
        <location evidence="1">Cell membrane</location>
        <topology evidence="1">Single-pass type I membrane protein</topology>
    </subcellularLocation>
</comment>
<dbReference type="PANTHER" id="PTHR48063:SF46">
    <property type="entry name" value="LEUCINE-RICH REPEAT-CONTAINING N-TERMINAL PLANT-TYPE DOMAIN-CONTAINING PROTEIN"/>
    <property type="match status" value="1"/>
</dbReference>
<keyword evidence="4" id="KW-0433">Leucine-rich repeat</keyword>
<feature type="domain" description="Leucine-rich repeat-containing N-terminal plant-type" evidence="14">
    <location>
        <begin position="32"/>
        <end position="70"/>
    </location>
</feature>
<dbReference type="FunFam" id="3.80.10.10:FF:000129">
    <property type="entry name" value="Leucine-rich repeat receptor-like kinase"/>
    <property type="match status" value="1"/>
</dbReference>
<evidence type="ECO:0000256" key="6">
    <source>
        <dbReference type="ARBA" id="ARBA00022729"/>
    </source>
</evidence>
<dbReference type="SMART" id="SM00365">
    <property type="entry name" value="LRR_SD22"/>
    <property type="match status" value="4"/>
</dbReference>
<evidence type="ECO:0000256" key="12">
    <source>
        <dbReference type="SAM" id="Phobius"/>
    </source>
</evidence>
<gene>
    <name evidence="15" type="ORF">EPI10_002999</name>
</gene>
<evidence type="ECO:0000256" key="8">
    <source>
        <dbReference type="ARBA" id="ARBA00022989"/>
    </source>
</evidence>
<comment type="caution">
    <text evidence="15">The sequence shown here is derived from an EMBL/GenBank/DDBJ whole genome shotgun (WGS) entry which is preliminary data.</text>
</comment>
<keyword evidence="6 13" id="KW-0732">Signal</keyword>
<dbReference type="FunFam" id="3.80.10.10:FF:000213">
    <property type="entry name" value="Tyrosine-sulfated glycopeptide receptor 1"/>
    <property type="match status" value="1"/>
</dbReference>
<name>A0A5B6VFQ2_9ROSI</name>
<keyword evidence="10 15" id="KW-0675">Receptor</keyword>
<evidence type="ECO:0000256" key="13">
    <source>
        <dbReference type="SAM" id="SignalP"/>
    </source>
</evidence>
<keyword evidence="9 12" id="KW-0472">Membrane</keyword>